<evidence type="ECO:0000256" key="8">
    <source>
        <dbReference type="ARBA" id="ARBA00022833"/>
    </source>
</evidence>
<evidence type="ECO:0000313" key="14">
    <source>
        <dbReference type="EMBL" id="EEC08301.1"/>
    </source>
</evidence>
<dbReference type="GO" id="GO:0008081">
    <property type="term" value="F:phosphoric diester hydrolase activity"/>
    <property type="evidence" value="ECO:0000318"/>
    <property type="project" value="GO_Central"/>
</dbReference>
<accession>B7PNX9</accession>
<dbReference type="Pfam" id="PF19272">
    <property type="entry name" value="ASMase_C"/>
    <property type="match status" value="1"/>
</dbReference>
<dbReference type="VEuPathDB" id="VectorBase:ISCI005990"/>
<evidence type="ECO:0000313" key="15">
    <source>
        <dbReference type="EnsemblMetazoa" id="ISCW005990-PA"/>
    </source>
</evidence>
<evidence type="ECO:0000256" key="11">
    <source>
        <dbReference type="SAM" id="SignalP"/>
    </source>
</evidence>
<keyword evidence="16" id="KW-1185">Reference proteome</keyword>
<dbReference type="PANTHER" id="PTHR10340">
    <property type="entry name" value="SPHINGOMYELIN PHOSPHODIESTERASE"/>
    <property type="match status" value="1"/>
</dbReference>
<dbReference type="SUPFAM" id="SSF56300">
    <property type="entry name" value="Metallo-dependent phosphatases"/>
    <property type="match status" value="1"/>
</dbReference>
<evidence type="ECO:0000259" key="13">
    <source>
        <dbReference type="Pfam" id="PF19272"/>
    </source>
</evidence>
<dbReference type="GO" id="GO:0046872">
    <property type="term" value="F:metal ion binding"/>
    <property type="evidence" value="ECO:0007669"/>
    <property type="project" value="UniProtKB-KW"/>
</dbReference>
<dbReference type="HOGENOM" id="CLU_014743_0_2_1"/>
<dbReference type="Gene3D" id="3.60.21.10">
    <property type="match status" value="1"/>
</dbReference>
<organism>
    <name type="scientific">Ixodes scapularis</name>
    <name type="common">Black-legged tick</name>
    <name type="synonym">Deer tick</name>
    <dbReference type="NCBI Taxonomy" id="6945"/>
    <lineage>
        <taxon>Eukaryota</taxon>
        <taxon>Metazoa</taxon>
        <taxon>Ecdysozoa</taxon>
        <taxon>Arthropoda</taxon>
        <taxon>Chelicerata</taxon>
        <taxon>Arachnida</taxon>
        <taxon>Acari</taxon>
        <taxon>Parasitiformes</taxon>
        <taxon>Ixodida</taxon>
        <taxon>Ixodoidea</taxon>
        <taxon>Ixodidae</taxon>
        <taxon>Ixodinae</taxon>
        <taxon>Ixodes</taxon>
    </lineage>
</organism>
<dbReference type="AlphaFoldDB" id="B7PNX9"/>
<dbReference type="InterPro" id="IPR029052">
    <property type="entry name" value="Metallo-depent_PP-like"/>
</dbReference>
<protein>
    <submittedName>
        <fullName evidence="14 15">Acid sphingomyelinase, putative</fullName>
        <ecNumber evidence="14">3.1.4.12</ecNumber>
    </submittedName>
</protein>
<reference evidence="15" key="2">
    <citation type="submission" date="2020-05" db="UniProtKB">
        <authorList>
            <consortium name="EnsemblMetazoa"/>
        </authorList>
    </citation>
    <scope>IDENTIFICATION</scope>
    <source>
        <strain evidence="15">wikel</strain>
    </source>
</reference>
<comment type="subcellular location">
    <subcellularLocation>
        <location evidence="2">Secreted</location>
    </subcellularLocation>
</comment>
<evidence type="ECO:0000256" key="9">
    <source>
        <dbReference type="ARBA" id="ARBA00023180"/>
    </source>
</evidence>
<comment type="similarity">
    <text evidence="3">Belongs to the acid sphingomyelinase family.</text>
</comment>
<evidence type="ECO:0000256" key="1">
    <source>
        <dbReference type="ARBA" id="ARBA00001947"/>
    </source>
</evidence>
<feature type="transmembrane region" description="Helical" evidence="10">
    <location>
        <begin position="459"/>
        <end position="480"/>
    </location>
</feature>
<evidence type="ECO:0000256" key="5">
    <source>
        <dbReference type="ARBA" id="ARBA00022723"/>
    </source>
</evidence>
<dbReference type="InterPro" id="IPR004843">
    <property type="entry name" value="Calcineurin-like_PHP"/>
</dbReference>
<feature type="domain" description="Sphingomyelin phosphodiesterase C-terminal" evidence="13">
    <location>
        <begin position="296"/>
        <end position="426"/>
    </location>
</feature>
<dbReference type="EnsemblMetazoa" id="ISCW005990-RA">
    <property type="protein sequence ID" value="ISCW005990-PA"/>
    <property type="gene ID" value="ISCW005990"/>
</dbReference>
<dbReference type="InParanoid" id="B7PNX9"/>
<evidence type="ECO:0000259" key="12">
    <source>
        <dbReference type="Pfam" id="PF00149"/>
    </source>
</evidence>
<dbReference type="EC" id="3.1.4.12" evidence="14"/>
<dbReference type="OrthoDB" id="6337601at2759"/>
<evidence type="ECO:0000256" key="10">
    <source>
        <dbReference type="SAM" id="Phobius"/>
    </source>
</evidence>
<keyword evidence="8" id="KW-0862">Zinc</keyword>
<reference evidence="14 16" key="1">
    <citation type="submission" date="2008-03" db="EMBL/GenBank/DDBJ databases">
        <title>Annotation of Ixodes scapularis.</title>
        <authorList>
            <consortium name="Ixodes scapularis Genome Project Consortium"/>
            <person name="Caler E."/>
            <person name="Hannick L.I."/>
            <person name="Bidwell S."/>
            <person name="Joardar V."/>
            <person name="Thiagarajan M."/>
            <person name="Amedeo P."/>
            <person name="Galinsky K.J."/>
            <person name="Schobel S."/>
            <person name="Inman J."/>
            <person name="Hostetler J."/>
            <person name="Miller J."/>
            <person name="Hammond M."/>
            <person name="Megy K."/>
            <person name="Lawson D."/>
            <person name="Kodira C."/>
            <person name="Sutton G."/>
            <person name="Meyer J."/>
            <person name="Hill C.A."/>
            <person name="Birren B."/>
            <person name="Nene V."/>
            <person name="Collins F."/>
            <person name="Alarcon-Chaidez F."/>
            <person name="Wikel S."/>
            <person name="Strausberg R."/>
        </authorList>
    </citation>
    <scope>NUCLEOTIDE SEQUENCE [LARGE SCALE GENOMIC DNA]</scope>
    <source>
        <strain evidence="16">Wikel</strain>
        <strain evidence="14">Wikel colony</strain>
    </source>
</reference>
<dbReference type="Pfam" id="PF00149">
    <property type="entry name" value="Metallophos"/>
    <property type="match status" value="1"/>
</dbReference>
<gene>
    <name evidence="14" type="ORF">IscW_ISCW005990</name>
</gene>
<keyword evidence="4" id="KW-0964">Secreted</keyword>
<dbReference type="FunCoup" id="B7PNX9">
    <property type="interactions" value="1"/>
</dbReference>
<dbReference type="GO" id="GO:0005615">
    <property type="term" value="C:extracellular space"/>
    <property type="evidence" value="ECO:0000318"/>
    <property type="project" value="GO_Central"/>
</dbReference>
<evidence type="ECO:0000256" key="2">
    <source>
        <dbReference type="ARBA" id="ARBA00004613"/>
    </source>
</evidence>
<dbReference type="VEuPathDB" id="VectorBase:ISCP_010493"/>
<evidence type="ECO:0000313" key="16">
    <source>
        <dbReference type="Proteomes" id="UP000001555"/>
    </source>
</evidence>
<dbReference type="GO" id="GO:0004767">
    <property type="term" value="F:sphingomyelin phosphodiesterase activity"/>
    <property type="evidence" value="ECO:0007669"/>
    <property type="project" value="UniProtKB-EC"/>
</dbReference>
<sequence>MTRLACFPVLADLTALVCSKDETGFFWHVTDIHYDKDYATHGVQDAMCHLVPNVTGSDDIGPYGDVKCDSPKLLVESAVAAMRSIEPNPDFVLWTGDNLPPLEDAPWSVVYAQIRWLGQRLRGEFPGCPVVPTLGNNDCSPPNYMRPDNMSRFLSDAGFRELLPSSSWSTFEKGGYYSWTVSGSLRLVCLNSVLWYTGNPAPAPSVSKDDQLISLHEQLREAQNLGEKVLISGHVAPGYYSRALTPMLGTLSLFRDEINEAYQDLIENFTDVVSGQFFGHQHGNSFVVLSDTDGRPVGSVQVASSVTPWTLPEELYGRLSVPTNPMVRLYKYDRASVRLLDYTIYYLNLERANKRPNETPEWEPLYTLTTQYDVPDASTASMVDLAEKLNNSSELLDTFVWLATALNYSCDSFCRQVQLCSVLHSRAGPHRVCMYSSHWKGQAPSSLATTDRLTSSQGVLIGVVATLISIVCIVLLVYAWRSRRNRAPYTTSNSVKFVCRNFGLN</sequence>
<keyword evidence="6 11" id="KW-0732">Signal</keyword>
<dbReference type="VEuPathDB" id="VectorBase:ISCW005990"/>
<feature type="domain" description="Calcineurin-like phosphoesterase" evidence="12">
    <location>
        <begin position="26"/>
        <end position="283"/>
    </location>
</feature>
<dbReference type="Proteomes" id="UP000001555">
    <property type="component" value="Unassembled WGS sequence"/>
</dbReference>
<comment type="cofactor">
    <cofactor evidence="1">
        <name>Zn(2+)</name>
        <dbReference type="ChEBI" id="CHEBI:29105"/>
    </cofactor>
</comment>
<dbReference type="EMBL" id="DS754946">
    <property type="protein sequence ID" value="EEC08301.1"/>
    <property type="molecule type" value="Genomic_DNA"/>
</dbReference>
<dbReference type="PaxDb" id="6945-B7PNX9"/>
<dbReference type="InterPro" id="IPR045473">
    <property type="entry name" value="ASM_C"/>
</dbReference>
<keyword evidence="5" id="KW-0479">Metal-binding</keyword>
<dbReference type="CDD" id="cd00842">
    <property type="entry name" value="MPP_ASMase"/>
    <property type="match status" value="1"/>
</dbReference>
<keyword evidence="10" id="KW-0812">Transmembrane</keyword>
<dbReference type="PANTHER" id="PTHR10340:SF57">
    <property type="entry name" value="METALLOPHOS DOMAIN-CONTAINING PROTEIN"/>
    <property type="match status" value="1"/>
</dbReference>
<feature type="signal peptide" evidence="11">
    <location>
        <begin position="1"/>
        <end position="19"/>
    </location>
</feature>
<name>B7PNX9_IXOSC</name>
<evidence type="ECO:0000256" key="6">
    <source>
        <dbReference type="ARBA" id="ARBA00022729"/>
    </source>
</evidence>
<dbReference type="EMBL" id="ABJB010426693">
    <property type="status" value="NOT_ANNOTATED_CDS"/>
    <property type="molecule type" value="Genomic_DNA"/>
</dbReference>
<dbReference type="FunFam" id="3.60.21.10:FF:000196">
    <property type="entry name" value="Acid sphingomyelinase, putative"/>
    <property type="match status" value="1"/>
</dbReference>
<evidence type="ECO:0000256" key="3">
    <source>
        <dbReference type="ARBA" id="ARBA00008234"/>
    </source>
</evidence>
<keyword evidence="9" id="KW-0325">Glycoprotein</keyword>
<keyword evidence="10" id="KW-0472">Membrane</keyword>
<keyword evidence="10" id="KW-1133">Transmembrane helix</keyword>
<proteinExistence type="inferred from homology"/>
<evidence type="ECO:0000256" key="4">
    <source>
        <dbReference type="ARBA" id="ARBA00022525"/>
    </source>
</evidence>
<evidence type="ECO:0000256" key="7">
    <source>
        <dbReference type="ARBA" id="ARBA00022801"/>
    </source>
</evidence>
<feature type="chain" id="PRO_5010826246" evidence="11">
    <location>
        <begin position="20"/>
        <end position="505"/>
    </location>
</feature>
<dbReference type="InterPro" id="IPR041805">
    <property type="entry name" value="ASMase/PPN1_MPP"/>
</dbReference>
<keyword evidence="7 14" id="KW-0378">Hydrolase</keyword>